<dbReference type="AlphaFoldDB" id="A0A7W6KAM5"/>
<sequence length="47" mass="5523">MSIIKSKGRTAYLIIAEDSFCRVNHDYTDTAEAFINWKNELELVIFR</sequence>
<protein>
    <submittedName>
        <fullName evidence="1">Uncharacterized protein</fullName>
    </submittedName>
</protein>
<organism evidence="1 2">
    <name type="scientific">Pedobacter zeae</name>
    <dbReference type="NCBI Taxonomy" id="1737356"/>
    <lineage>
        <taxon>Bacteria</taxon>
        <taxon>Pseudomonadati</taxon>
        <taxon>Bacteroidota</taxon>
        <taxon>Sphingobacteriia</taxon>
        <taxon>Sphingobacteriales</taxon>
        <taxon>Sphingobacteriaceae</taxon>
        <taxon>Pedobacter</taxon>
    </lineage>
</organism>
<evidence type="ECO:0000313" key="2">
    <source>
        <dbReference type="Proteomes" id="UP000532273"/>
    </source>
</evidence>
<dbReference type="Proteomes" id="UP000532273">
    <property type="component" value="Unassembled WGS sequence"/>
</dbReference>
<evidence type="ECO:0000313" key="1">
    <source>
        <dbReference type="EMBL" id="MBB4108145.1"/>
    </source>
</evidence>
<accession>A0A7W6KAM5</accession>
<gene>
    <name evidence="1" type="ORF">GGQ60_002126</name>
</gene>
<dbReference type="EMBL" id="JACIEF010000002">
    <property type="protein sequence ID" value="MBB4108145.1"/>
    <property type="molecule type" value="Genomic_DNA"/>
</dbReference>
<reference evidence="1 2" key="1">
    <citation type="submission" date="2020-08" db="EMBL/GenBank/DDBJ databases">
        <title>Genomic Encyclopedia of Type Strains, Phase IV (KMG-IV): sequencing the most valuable type-strain genomes for metagenomic binning, comparative biology and taxonomic classification.</title>
        <authorList>
            <person name="Goeker M."/>
        </authorList>
    </citation>
    <scope>NUCLEOTIDE SEQUENCE [LARGE SCALE GENOMIC DNA]</scope>
    <source>
        <strain evidence="1 2">DSM 100774</strain>
    </source>
</reference>
<name>A0A7W6KAM5_9SPHI</name>
<proteinExistence type="predicted"/>
<comment type="caution">
    <text evidence="1">The sequence shown here is derived from an EMBL/GenBank/DDBJ whole genome shotgun (WGS) entry which is preliminary data.</text>
</comment>